<dbReference type="EMBL" id="JACCJC010000001">
    <property type="protein sequence ID" value="KAF6241750.1"/>
    <property type="molecule type" value="Genomic_DNA"/>
</dbReference>
<accession>A0A8H6LAS8</accession>
<dbReference type="Pfam" id="PF23489">
    <property type="entry name" value="V-ATPase_su_f"/>
    <property type="match status" value="1"/>
</dbReference>
<organism evidence="6 7">
    <name type="scientific">Letharia columbiana</name>
    <dbReference type="NCBI Taxonomy" id="112416"/>
    <lineage>
        <taxon>Eukaryota</taxon>
        <taxon>Fungi</taxon>
        <taxon>Dikarya</taxon>
        <taxon>Ascomycota</taxon>
        <taxon>Pezizomycotina</taxon>
        <taxon>Lecanoromycetes</taxon>
        <taxon>OSLEUM clade</taxon>
        <taxon>Lecanoromycetidae</taxon>
        <taxon>Lecanorales</taxon>
        <taxon>Lecanorineae</taxon>
        <taxon>Parmeliaceae</taxon>
        <taxon>Letharia</taxon>
    </lineage>
</organism>
<proteinExistence type="predicted"/>
<keyword evidence="3 5" id="KW-1133">Transmembrane helix</keyword>
<protein>
    <submittedName>
        <fullName evidence="6">Uncharacterized protein</fullName>
    </submittedName>
</protein>
<feature type="transmembrane region" description="Helical" evidence="5">
    <location>
        <begin position="51"/>
        <end position="75"/>
    </location>
</feature>
<evidence type="ECO:0000256" key="1">
    <source>
        <dbReference type="ARBA" id="ARBA00004370"/>
    </source>
</evidence>
<evidence type="ECO:0000256" key="2">
    <source>
        <dbReference type="ARBA" id="ARBA00022692"/>
    </source>
</evidence>
<reference evidence="6 7" key="1">
    <citation type="journal article" date="2020" name="Genomics">
        <title>Complete, high-quality genomes from long-read metagenomic sequencing of two wolf lichen thalli reveals enigmatic genome architecture.</title>
        <authorList>
            <person name="McKenzie S.K."/>
            <person name="Walston R.F."/>
            <person name="Allen J.L."/>
        </authorList>
    </citation>
    <scope>NUCLEOTIDE SEQUENCE [LARGE SCALE GENOMIC DNA]</scope>
    <source>
        <strain evidence="6">WasteWater2</strain>
    </source>
</reference>
<dbReference type="InterPro" id="IPR056552">
    <property type="entry name" value="Ribonucl_Kappa"/>
</dbReference>
<comment type="caution">
    <text evidence="6">The sequence shown here is derived from an EMBL/GenBank/DDBJ whole genome shotgun (WGS) entry which is preliminary data.</text>
</comment>
<dbReference type="Proteomes" id="UP000578531">
    <property type="component" value="Unassembled WGS sequence"/>
</dbReference>
<dbReference type="RefSeq" id="XP_037170990.1">
    <property type="nucleotide sequence ID" value="XM_037302411.1"/>
</dbReference>
<dbReference type="AlphaFoldDB" id="A0A8H6LAS8"/>
<dbReference type="OrthoDB" id="67317at2759"/>
<dbReference type="GeneID" id="59282141"/>
<gene>
    <name evidence="6" type="ORF">HO173_000462</name>
</gene>
<feature type="transmembrane region" description="Helical" evidence="5">
    <location>
        <begin position="7"/>
        <end position="31"/>
    </location>
</feature>
<evidence type="ECO:0000256" key="4">
    <source>
        <dbReference type="ARBA" id="ARBA00023136"/>
    </source>
</evidence>
<keyword evidence="4 5" id="KW-0472">Membrane</keyword>
<sequence>MKPVVSALNAWSCVVVSVFAIVILSIIGGLFSVGHHSMMGSTKDPADGKAVAGSVFAAVVVYAVFLVFCGFQAYLHVRQSKRGAITLN</sequence>
<keyword evidence="2 5" id="KW-0812">Transmembrane</keyword>
<dbReference type="GO" id="GO:0016020">
    <property type="term" value="C:membrane"/>
    <property type="evidence" value="ECO:0007669"/>
    <property type="project" value="UniProtKB-SubCell"/>
</dbReference>
<evidence type="ECO:0000256" key="3">
    <source>
        <dbReference type="ARBA" id="ARBA00022989"/>
    </source>
</evidence>
<evidence type="ECO:0000313" key="7">
    <source>
        <dbReference type="Proteomes" id="UP000578531"/>
    </source>
</evidence>
<evidence type="ECO:0000313" key="6">
    <source>
        <dbReference type="EMBL" id="KAF6241750.1"/>
    </source>
</evidence>
<name>A0A8H6LAS8_9LECA</name>
<evidence type="ECO:0000256" key="5">
    <source>
        <dbReference type="SAM" id="Phobius"/>
    </source>
</evidence>
<comment type="subcellular location">
    <subcellularLocation>
        <location evidence="1">Membrane</location>
    </subcellularLocation>
</comment>
<keyword evidence="7" id="KW-1185">Reference proteome</keyword>